<feature type="transmembrane region" description="Helical" evidence="1">
    <location>
        <begin position="337"/>
        <end position="356"/>
    </location>
</feature>
<feature type="transmembrane region" description="Helical" evidence="1">
    <location>
        <begin position="239"/>
        <end position="259"/>
    </location>
</feature>
<feature type="transmembrane region" description="Helical" evidence="1">
    <location>
        <begin position="290"/>
        <end position="316"/>
    </location>
</feature>
<feature type="transmembrane region" description="Helical" evidence="1">
    <location>
        <begin position="197"/>
        <end position="219"/>
    </location>
</feature>
<feature type="transmembrane region" description="Helical" evidence="1">
    <location>
        <begin position="71"/>
        <end position="93"/>
    </location>
</feature>
<keyword evidence="3" id="KW-1185">Reference proteome</keyword>
<feature type="transmembrane region" description="Helical" evidence="1">
    <location>
        <begin position="105"/>
        <end position="124"/>
    </location>
</feature>
<keyword evidence="1" id="KW-0472">Membrane</keyword>
<organism evidence="2 3">
    <name type="scientific">Acetobacter fallax</name>
    <dbReference type="NCBI Taxonomy" id="1737473"/>
    <lineage>
        <taxon>Bacteria</taxon>
        <taxon>Pseudomonadati</taxon>
        <taxon>Pseudomonadota</taxon>
        <taxon>Alphaproteobacteria</taxon>
        <taxon>Acetobacterales</taxon>
        <taxon>Acetobacteraceae</taxon>
        <taxon>Acetobacter</taxon>
    </lineage>
</organism>
<dbReference type="Proteomes" id="UP000615326">
    <property type="component" value="Unassembled WGS sequence"/>
</dbReference>
<accession>A0ABX0KD45</accession>
<evidence type="ECO:0000313" key="3">
    <source>
        <dbReference type="Proteomes" id="UP000615326"/>
    </source>
</evidence>
<dbReference type="EMBL" id="WOSW01000020">
    <property type="protein sequence ID" value="NHO33078.1"/>
    <property type="molecule type" value="Genomic_DNA"/>
</dbReference>
<gene>
    <name evidence="2" type="ORF">GOB84_11010</name>
</gene>
<feature type="transmembrane region" description="Helical" evidence="1">
    <location>
        <begin position="505"/>
        <end position="524"/>
    </location>
</feature>
<feature type="transmembrane region" description="Helical" evidence="1">
    <location>
        <begin position="165"/>
        <end position="185"/>
    </location>
</feature>
<proteinExistence type="predicted"/>
<evidence type="ECO:0008006" key="4">
    <source>
        <dbReference type="Google" id="ProtNLM"/>
    </source>
</evidence>
<reference evidence="2 3" key="1">
    <citation type="journal article" date="2020" name="Int. J. Syst. Evol. Microbiol.">
        <title>Novel acetic acid bacteria from cider fermentations: Acetobacter conturbans sp. nov. and Acetobacter fallax sp. nov.</title>
        <authorList>
            <person name="Sombolestani A.S."/>
            <person name="Cleenwerck I."/>
            <person name="Cnockaert M."/>
            <person name="Borremans W."/>
            <person name="Wieme A.D."/>
            <person name="De Vuyst L."/>
            <person name="Vandamme P."/>
        </authorList>
    </citation>
    <scope>NUCLEOTIDE SEQUENCE [LARGE SCALE GENOMIC DNA]</scope>
    <source>
        <strain evidence="2 3">LMG 1637</strain>
    </source>
</reference>
<comment type="caution">
    <text evidence="2">The sequence shown here is derived from an EMBL/GenBank/DDBJ whole genome shotgun (WGS) entry which is preliminary data.</text>
</comment>
<feature type="transmembrane region" description="Helical" evidence="1">
    <location>
        <begin position="391"/>
        <end position="410"/>
    </location>
</feature>
<protein>
    <recommendedName>
        <fullName evidence="4">NADH:quinone oxidoreductase/Mrp antiporter membrane subunit domain-containing protein</fullName>
    </recommendedName>
</protein>
<keyword evidence="1" id="KW-1133">Transmembrane helix</keyword>
<name>A0ABX0KD45_9PROT</name>
<feature type="transmembrane region" description="Helical" evidence="1">
    <location>
        <begin position="31"/>
        <end position="59"/>
    </location>
</feature>
<dbReference type="RefSeq" id="WP_173577606.1">
    <property type="nucleotide sequence ID" value="NZ_WOSX01000021.1"/>
</dbReference>
<evidence type="ECO:0000313" key="2">
    <source>
        <dbReference type="EMBL" id="NHO33078.1"/>
    </source>
</evidence>
<sequence length="528" mass="54775">MQTVGTVFLFSFAMTGLLVNARSQSGWRVSLACAAACFAALAVHPLLLATAGAAAQLLVLPSRQRLSAGCLRMLLFVSGCAPGGEWAACIAALTAGCAASRGRGALALAPSVEMGCSLLILIRCCLQSQVIPARQMAFVLLVGGVTLGFGRALKALSTRYASSAFASIFAASHALAVIASGLFLLASAADSPLCGQAALSAFVLDLLCVWPVAVALLHIGDLTVAGGGSDRLNRLGGLILFAPRLAALFAVVACAYLLLPPTGGFSVLWLLAETALGLLPEGYAPALPSIVLLASLGAIVALFSLAVLRLVMLVMLGGPRTPRMAGCTDITEGTIQPILVCLVVTAVTSCVPGLIARLTPRLMGFSLTSNEMSVNVLTAITLVGPDGLSSWTPIAVMLMLLVVAVIVIILRQRARVSLPKSAHIVFSDVTPSEETLWSDGLRTRSSWLPFGEPLLWPGSDAVAAILKQTVLISSASFRDARYRVFKVFALAVRGGKVAIAGIHRIEIHGLAVVLLLTALALWAVTVRP</sequence>
<evidence type="ECO:0000256" key="1">
    <source>
        <dbReference type="SAM" id="Phobius"/>
    </source>
</evidence>
<feature type="transmembrane region" description="Helical" evidence="1">
    <location>
        <begin position="136"/>
        <end position="153"/>
    </location>
</feature>
<keyword evidence="1" id="KW-0812">Transmembrane</keyword>